<dbReference type="GO" id="GO:0006508">
    <property type="term" value="P:proteolysis"/>
    <property type="evidence" value="ECO:0007669"/>
    <property type="project" value="InterPro"/>
</dbReference>
<dbReference type="OrthoDB" id="19653at2759"/>
<keyword evidence="1" id="KW-0378">Hydrolase</keyword>
<feature type="domain" description="Alpha/beta hydrolase fold-3" evidence="3">
    <location>
        <begin position="43"/>
        <end position="160"/>
    </location>
</feature>
<evidence type="ECO:0000256" key="1">
    <source>
        <dbReference type="ARBA" id="ARBA00022801"/>
    </source>
</evidence>
<proteinExistence type="predicted"/>
<dbReference type="InterPro" id="IPR029058">
    <property type="entry name" value="AB_hydrolase_fold"/>
</dbReference>
<dbReference type="Pfam" id="PF00326">
    <property type="entry name" value="Peptidase_S9"/>
    <property type="match status" value="1"/>
</dbReference>
<evidence type="ECO:0000313" key="4">
    <source>
        <dbReference type="EMBL" id="RDX42635.1"/>
    </source>
</evidence>
<dbReference type="PANTHER" id="PTHR48081:SF3">
    <property type="entry name" value="ALPHA_BETA HYDROLASE FOLD-3 DOMAIN-CONTAINING PROTEIN"/>
    <property type="match status" value="1"/>
</dbReference>
<accession>A0A371CQS3</accession>
<evidence type="ECO:0000313" key="5">
    <source>
        <dbReference type="Proteomes" id="UP000256964"/>
    </source>
</evidence>
<dbReference type="InterPro" id="IPR050300">
    <property type="entry name" value="GDXG_lipolytic_enzyme"/>
</dbReference>
<dbReference type="Gene3D" id="3.40.50.1820">
    <property type="entry name" value="alpha/beta hydrolase"/>
    <property type="match status" value="1"/>
</dbReference>
<dbReference type="SUPFAM" id="SSF53474">
    <property type="entry name" value="alpha/beta-Hydrolases"/>
    <property type="match status" value="1"/>
</dbReference>
<organism evidence="4 5">
    <name type="scientific">Lentinus brumalis</name>
    <dbReference type="NCBI Taxonomy" id="2498619"/>
    <lineage>
        <taxon>Eukaryota</taxon>
        <taxon>Fungi</taxon>
        <taxon>Dikarya</taxon>
        <taxon>Basidiomycota</taxon>
        <taxon>Agaricomycotina</taxon>
        <taxon>Agaricomycetes</taxon>
        <taxon>Polyporales</taxon>
        <taxon>Polyporaceae</taxon>
        <taxon>Lentinus</taxon>
    </lineage>
</organism>
<dbReference type="EMBL" id="KZ857480">
    <property type="protein sequence ID" value="RDX42635.1"/>
    <property type="molecule type" value="Genomic_DNA"/>
</dbReference>
<protein>
    <submittedName>
        <fullName evidence="4">Alpha/beta-hydrolase</fullName>
    </submittedName>
</protein>
<dbReference type="PANTHER" id="PTHR48081">
    <property type="entry name" value="AB HYDROLASE SUPERFAMILY PROTEIN C4A8.06C"/>
    <property type="match status" value="1"/>
</dbReference>
<dbReference type="Pfam" id="PF07859">
    <property type="entry name" value="Abhydrolase_3"/>
    <property type="match status" value="1"/>
</dbReference>
<evidence type="ECO:0000259" key="3">
    <source>
        <dbReference type="Pfam" id="PF07859"/>
    </source>
</evidence>
<evidence type="ECO:0000259" key="2">
    <source>
        <dbReference type="Pfam" id="PF00326"/>
    </source>
</evidence>
<dbReference type="Proteomes" id="UP000256964">
    <property type="component" value="Unassembled WGS sequence"/>
</dbReference>
<gene>
    <name evidence="4" type="ORF">OH76DRAFT_1362421</name>
</gene>
<dbReference type="AlphaFoldDB" id="A0A371CQS3"/>
<name>A0A371CQS3_9APHY</name>
<keyword evidence="5" id="KW-1185">Reference proteome</keyword>
<dbReference type="InterPro" id="IPR013094">
    <property type="entry name" value="AB_hydrolase_3"/>
</dbReference>
<dbReference type="GO" id="GO:0008236">
    <property type="term" value="F:serine-type peptidase activity"/>
    <property type="evidence" value="ECO:0007669"/>
    <property type="project" value="InterPro"/>
</dbReference>
<feature type="domain" description="Peptidase S9 prolyl oligopeptidase catalytic" evidence="2">
    <location>
        <begin position="275"/>
        <end position="354"/>
    </location>
</feature>
<reference evidence="4 5" key="1">
    <citation type="journal article" date="2018" name="Biotechnol. Biofuels">
        <title>Integrative visual omics of the white-rot fungus Polyporus brumalis exposes the biotechnological potential of its oxidative enzymes for delignifying raw plant biomass.</title>
        <authorList>
            <person name="Miyauchi S."/>
            <person name="Rancon A."/>
            <person name="Drula E."/>
            <person name="Hage H."/>
            <person name="Chaduli D."/>
            <person name="Favel A."/>
            <person name="Grisel S."/>
            <person name="Henrissat B."/>
            <person name="Herpoel-Gimbert I."/>
            <person name="Ruiz-Duenas F.J."/>
            <person name="Chevret D."/>
            <person name="Hainaut M."/>
            <person name="Lin J."/>
            <person name="Wang M."/>
            <person name="Pangilinan J."/>
            <person name="Lipzen A."/>
            <person name="Lesage-Meessen L."/>
            <person name="Navarro D."/>
            <person name="Riley R."/>
            <person name="Grigoriev I.V."/>
            <person name="Zhou S."/>
            <person name="Raouche S."/>
            <person name="Rosso M.N."/>
        </authorList>
    </citation>
    <scope>NUCLEOTIDE SEQUENCE [LARGE SCALE GENOMIC DNA]</scope>
    <source>
        <strain evidence="4 5">BRFM 1820</strain>
    </source>
</reference>
<dbReference type="InterPro" id="IPR001375">
    <property type="entry name" value="Peptidase_S9_cat"/>
</dbReference>
<sequence>MQSPPSCLTFVYKRDANNQPVHVDIYPPSITPADIGTLAIAAVVYFHGGSLTVGNRRSWFPSWLHRRVTSSGMAFISADYTLLAPATGRDILNDVQDLFRFLELEVNQRIREACMADGSPSFEIDTSALAVAGSSAGSMCVYYAALYASPKPKVALSLYGMGGDMLTWMYLAHKTSPFLRGREILDPEAFAEFLYPACLTSPIVNDSPLAYHPSTYHIPNFPANPRMLLGRLYLQTGTYLDYFTGSHTPSLSATLRDLLSQDGLLAEDPDSLDAPAEQYRGAIPAEHLHLFPQFADVSSFPPTLLLHGSADSAVWTRESQNMHRLLRDAGVHVELRIVVGKEHSFDYEPDAEEEFGAVGGLFDEAMQFLRAHIIG</sequence>
<dbReference type="STRING" id="139420.A0A371CQS3"/>